<protein>
    <submittedName>
        <fullName evidence="3">Folic acid synthesis protein fol1</fullName>
    </submittedName>
</protein>
<evidence type="ECO:0000259" key="2">
    <source>
        <dbReference type="SMART" id="SM00905"/>
    </source>
</evidence>
<dbReference type="EMBL" id="LGSR01000029">
    <property type="protein sequence ID" value="KOS16894.1"/>
    <property type="molecule type" value="Genomic_DNA"/>
</dbReference>
<dbReference type="STRING" id="150374.A0A0M8MYF4"/>
<dbReference type="SUPFAM" id="SSF55620">
    <property type="entry name" value="Tetrahydrobiopterin biosynthesis enzymes-like"/>
    <property type="match status" value="1"/>
</dbReference>
<name>A0A0M8MYF4_ESCWE</name>
<dbReference type="GO" id="GO:0046656">
    <property type="term" value="P:folic acid biosynthetic process"/>
    <property type="evidence" value="ECO:0007669"/>
    <property type="project" value="UniProtKB-KW"/>
</dbReference>
<evidence type="ECO:0000256" key="1">
    <source>
        <dbReference type="ARBA" id="ARBA00022909"/>
    </source>
</evidence>
<keyword evidence="1" id="KW-0289">Folate biosynthesis</keyword>
<dbReference type="Gene3D" id="3.30.1130.10">
    <property type="match status" value="2"/>
</dbReference>
<dbReference type="InterPro" id="IPR006157">
    <property type="entry name" value="FolB_dom"/>
</dbReference>
<evidence type="ECO:0000313" key="4">
    <source>
        <dbReference type="Proteomes" id="UP000053831"/>
    </source>
</evidence>
<dbReference type="InterPro" id="IPR043133">
    <property type="entry name" value="GTP-CH-I_C/QueF"/>
</dbReference>
<dbReference type="OrthoDB" id="5425486at2759"/>
<organism evidence="3 4">
    <name type="scientific">Escovopsis weberi</name>
    <dbReference type="NCBI Taxonomy" id="150374"/>
    <lineage>
        <taxon>Eukaryota</taxon>
        <taxon>Fungi</taxon>
        <taxon>Dikarya</taxon>
        <taxon>Ascomycota</taxon>
        <taxon>Pezizomycotina</taxon>
        <taxon>Sordariomycetes</taxon>
        <taxon>Hypocreomycetidae</taxon>
        <taxon>Hypocreales</taxon>
        <taxon>Hypocreaceae</taxon>
        <taxon>Escovopsis</taxon>
    </lineage>
</organism>
<keyword evidence="4" id="KW-1185">Reference proteome</keyword>
<comment type="caution">
    <text evidence="3">The sequence shown here is derived from an EMBL/GenBank/DDBJ whole genome shotgun (WGS) entry which is preliminary data.</text>
</comment>
<feature type="domain" description="Dihydroneopterin aldolase/epimerase" evidence="2">
    <location>
        <begin position="179"/>
        <end position="286"/>
    </location>
</feature>
<evidence type="ECO:0000313" key="3">
    <source>
        <dbReference type="EMBL" id="KOS16894.1"/>
    </source>
</evidence>
<dbReference type="GO" id="GO:0004150">
    <property type="term" value="F:dihydroneopterin aldolase activity"/>
    <property type="evidence" value="ECO:0007669"/>
    <property type="project" value="InterPro"/>
</dbReference>
<reference evidence="3 4" key="1">
    <citation type="submission" date="2015-07" db="EMBL/GenBank/DDBJ databases">
        <title>The genome of the fungus Escovopsis weberi, a specialized disease agent of ant agriculture.</title>
        <authorList>
            <person name="de Man T.J."/>
            <person name="Stajich J.E."/>
            <person name="Kubicek C.P."/>
            <person name="Chenthamara K."/>
            <person name="Atanasova L."/>
            <person name="Druzhinina I.S."/>
            <person name="Birnbaum S."/>
            <person name="Barribeau S.M."/>
            <person name="Teiling C."/>
            <person name="Suen G."/>
            <person name="Currie C."/>
            <person name="Gerardo N.M."/>
        </authorList>
    </citation>
    <scope>NUCLEOTIDE SEQUENCE [LARGE SCALE GENOMIC DNA]</scope>
</reference>
<dbReference type="Proteomes" id="UP000053831">
    <property type="component" value="Unassembled WGS sequence"/>
</dbReference>
<dbReference type="AlphaFoldDB" id="A0A0M8MYF4"/>
<accession>A0A0M8MYF4</accession>
<dbReference type="SMART" id="SM00905">
    <property type="entry name" value="FolB"/>
    <property type="match status" value="1"/>
</dbReference>
<gene>
    <name evidence="3" type="ORF">ESCO_004858</name>
</gene>
<proteinExistence type="predicted"/>
<sequence>MPAPLKSLWELRAVAAGAPAAVRVRNLGTTVTGPYDAWGRSDKPQPASISAAVTFHDEFGASASTDSVAADTVHYGLLSKAILAALDKPTGRRLDEKPVSACLLGSLVNGIWLYLTGADMDGEIVPYSRQEPFLKLKGIRTIEISVHLPKATLVGDGVSVTQMAEFDRQGEMVARARALRFHEMRVPTLIGVNGNERQDKQVVVANIETDYLEAARNIMSDSSFETLEALAKQLSAGLSSAVHSLTPIVNGDWTEWSEPPNWRLHISLEKPIAVTLADAACVELNVWTKEVSDAERLKENEAKQGEQSK</sequence>